<dbReference type="GO" id="GO:0003700">
    <property type="term" value="F:DNA-binding transcription factor activity"/>
    <property type="evidence" value="ECO:0007669"/>
    <property type="project" value="InterPro"/>
</dbReference>
<feature type="binding site" evidence="1">
    <location>
        <position position="139"/>
    </location>
    <ligand>
        <name>Zn(2+)</name>
        <dbReference type="ChEBI" id="CHEBI:29105"/>
    </ligand>
</feature>
<dbReference type="AlphaFoldDB" id="A0A5C6FKI3"/>
<sequence length="143" mass="15663">MGTSSAKAKSIQDDIRAAGLRATPSRVATLRMLRQAIFPMTHADVADELDEAGFDRATIFRNLIDLTDVGLLRRTELGDHVYRFERVRPGETATDSHPHFLCTACGTVSCLANVQLTTSSLRESDKVGEVAEILLRGICNDCK</sequence>
<dbReference type="GO" id="GO:0008270">
    <property type="term" value="F:zinc ion binding"/>
    <property type="evidence" value="ECO:0007669"/>
    <property type="project" value="TreeGrafter"/>
</dbReference>
<evidence type="ECO:0000313" key="3">
    <source>
        <dbReference type="Proteomes" id="UP000316476"/>
    </source>
</evidence>
<keyword evidence="1" id="KW-0479">Metal-binding</keyword>
<feature type="binding site" evidence="1">
    <location>
        <position position="105"/>
    </location>
    <ligand>
        <name>Zn(2+)</name>
        <dbReference type="ChEBI" id="CHEBI:29105"/>
    </ligand>
</feature>
<dbReference type="OrthoDB" id="8659436at2"/>
<keyword evidence="1" id="KW-0862">Zinc</keyword>
<dbReference type="GO" id="GO:0045892">
    <property type="term" value="P:negative regulation of DNA-templated transcription"/>
    <property type="evidence" value="ECO:0007669"/>
    <property type="project" value="TreeGrafter"/>
</dbReference>
<evidence type="ECO:0000256" key="1">
    <source>
        <dbReference type="PIRSR" id="PIRSR602481-1"/>
    </source>
</evidence>
<comment type="cofactor">
    <cofactor evidence="1">
        <name>Zn(2+)</name>
        <dbReference type="ChEBI" id="CHEBI:29105"/>
    </cofactor>
    <text evidence="1">Binds 1 zinc ion per subunit.</text>
</comment>
<dbReference type="InterPro" id="IPR036388">
    <property type="entry name" value="WH-like_DNA-bd_sf"/>
</dbReference>
<gene>
    <name evidence="2" type="primary">perR_2</name>
    <name evidence="2" type="ORF">V7x_42320</name>
</gene>
<accession>A0A5C6FKI3</accession>
<dbReference type="PANTHER" id="PTHR33202">
    <property type="entry name" value="ZINC UPTAKE REGULATION PROTEIN"/>
    <property type="match status" value="1"/>
</dbReference>
<dbReference type="InterPro" id="IPR036390">
    <property type="entry name" value="WH_DNA-bd_sf"/>
</dbReference>
<dbReference type="EMBL" id="SJPZ01000002">
    <property type="protein sequence ID" value="TWU62497.1"/>
    <property type="molecule type" value="Genomic_DNA"/>
</dbReference>
<proteinExistence type="predicted"/>
<evidence type="ECO:0000313" key="2">
    <source>
        <dbReference type="EMBL" id="TWU62497.1"/>
    </source>
</evidence>
<dbReference type="RefSeq" id="WP_146415255.1">
    <property type="nucleotide sequence ID" value="NZ_SJPZ01000002.1"/>
</dbReference>
<organism evidence="2 3">
    <name type="scientific">Crateriforma conspicua</name>
    <dbReference type="NCBI Taxonomy" id="2527996"/>
    <lineage>
        <taxon>Bacteria</taxon>
        <taxon>Pseudomonadati</taxon>
        <taxon>Planctomycetota</taxon>
        <taxon>Planctomycetia</taxon>
        <taxon>Planctomycetales</taxon>
        <taxon>Planctomycetaceae</taxon>
        <taxon>Crateriforma</taxon>
    </lineage>
</organism>
<dbReference type="GO" id="GO:1900376">
    <property type="term" value="P:regulation of secondary metabolite biosynthetic process"/>
    <property type="evidence" value="ECO:0007669"/>
    <property type="project" value="TreeGrafter"/>
</dbReference>
<dbReference type="PANTHER" id="PTHR33202:SF7">
    <property type="entry name" value="FERRIC UPTAKE REGULATION PROTEIN"/>
    <property type="match status" value="1"/>
</dbReference>
<dbReference type="Proteomes" id="UP000316476">
    <property type="component" value="Unassembled WGS sequence"/>
</dbReference>
<dbReference type="InterPro" id="IPR002481">
    <property type="entry name" value="FUR"/>
</dbReference>
<reference evidence="2 3" key="1">
    <citation type="submission" date="2019-02" db="EMBL/GenBank/DDBJ databases">
        <title>Deep-cultivation of Planctomycetes and their phenomic and genomic characterization uncovers novel biology.</title>
        <authorList>
            <person name="Wiegand S."/>
            <person name="Jogler M."/>
            <person name="Boedeker C."/>
            <person name="Pinto D."/>
            <person name="Vollmers J."/>
            <person name="Rivas-Marin E."/>
            <person name="Kohn T."/>
            <person name="Peeters S.H."/>
            <person name="Heuer A."/>
            <person name="Rast P."/>
            <person name="Oberbeckmann S."/>
            <person name="Bunk B."/>
            <person name="Jeske O."/>
            <person name="Meyerdierks A."/>
            <person name="Storesund J.E."/>
            <person name="Kallscheuer N."/>
            <person name="Luecker S."/>
            <person name="Lage O.M."/>
            <person name="Pohl T."/>
            <person name="Merkel B.J."/>
            <person name="Hornburger P."/>
            <person name="Mueller R.-W."/>
            <person name="Bruemmer F."/>
            <person name="Labrenz M."/>
            <person name="Spormann A.M."/>
            <person name="Op Den Camp H."/>
            <person name="Overmann J."/>
            <person name="Amann R."/>
            <person name="Jetten M.S.M."/>
            <person name="Mascher T."/>
            <person name="Medema M.H."/>
            <person name="Devos D.P."/>
            <person name="Kaster A.-K."/>
            <person name="Ovreas L."/>
            <person name="Rohde M."/>
            <person name="Galperin M.Y."/>
            <person name="Jogler C."/>
        </authorList>
    </citation>
    <scope>NUCLEOTIDE SEQUENCE [LARGE SCALE GENOMIC DNA]</scope>
    <source>
        <strain evidence="2 3">V7</strain>
    </source>
</reference>
<feature type="binding site" evidence="1">
    <location>
        <position position="102"/>
    </location>
    <ligand>
        <name>Zn(2+)</name>
        <dbReference type="ChEBI" id="CHEBI:29105"/>
    </ligand>
</feature>
<dbReference type="GO" id="GO:0000976">
    <property type="term" value="F:transcription cis-regulatory region binding"/>
    <property type="evidence" value="ECO:0007669"/>
    <property type="project" value="TreeGrafter"/>
</dbReference>
<feature type="binding site" evidence="1">
    <location>
        <position position="142"/>
    </location>
    <ligand>
        <name>Zn(2+)</name>
        <dbReference type="ChEBI" id="CHEBI:29105"/>
    </ligand>
</feature>
<comment type="caution">
    <text evidence="2">The sequence shown here is derived from an EMBL/GenBank/DDBJ whole genome shotgun (WGS) entry which is preliminary data.</text>
</comment>
<protein>
    <submittedName>
        <fullName evidence="2">Peroxide-responsive repressor PerR</fullName>
    </submittedName>
</protein>
<dbReference type="Gene3D" id="1.10.10.10">
    <property type="entry name" value="Winged helix-like DNA-binding domain superfamily/Winged helix DNA-binding domain"/>
    <property type="match status" value="1"/>
</dbReference>
<name>A0A5C6FKI3_9PLAN</name>
<dbReference type="Pfam" id="PF01475">
    <property type="entry name" value="FUR"/>
    <property type="match status" value="1"/>
</dbReference>
<dbReference type="SUPFAM" id="SSF46785">
    <property type="entry name" value="Winged helix' DNA-binding domain"/>
    <property type="match status" value="1"/>
</dbReference>